<feature type="signal peptide" evidence="3">
    <location>
        <begin position="1"/>
        <end position="31"/>
    </location>
</feature>
<keyword evidence="2" id="KW-0812">Transmembrane</keyword>
<dbReference type="NCBIfam" id="TIGR04215">
    <property type="entry name" value="choice_anch_A"/>
    <property type="match status" value="1"/>
</dbReference>
<reference evidence="5" key="2">
    <citation type="submission" date="2023-03" db="EMBL/GenBank/DDBJ databases">
        <title>Cellulosimicrobium cellulans NBRC 103059.</title>
        <authorList>
            <person name="Ichikawa N."/>
            <person name="Sato H."/>
            <person name="Tonouchi N."/>
        </authorList>
    </citation>
    <scope>NUCLEOTIDE SEQUENCE</scope>
    <source>
        <strain evidence="5">NBRC 103059</strain>
    </source>
</reference>
<protein>
    <submittedName>
        <fullName evidence="6">Choice-of-anchor A family protein</fullName>
    </submittedName>
</protein>
<dbReference type="Pfam" id="PF20597">
    <property type="entry name" value="pAdhesive_15"/>
    <property type="match status" value="1"/>
</dbReference>
<keyword evidence="3" id="KW-0732">Signal</keyword>
<organism evidence="5 8">
    <name type="scientific">Cellulosimicrobium cellulans</name>
    <name type="common">Arthrobacter luteus</name>
    <dbReference type="NCBI Taxonomy" id="1710"/>
    <lineage>
        <taxon>Bacteria</taxon>
        <taxon>Bacillati</taxon>
        <taxon>Actinomycetota</taxon>
        <taxon>Actinomycetes</taxon>
        <taxon>Micrococcales</taxon>
        <taxon>Promicromonosporaceae</taxon>
        <taxon>Cellulosimicrobium</taxon>
    </lineage>
</organism>
<evidence type="ECO:0000313" key="7">
    <source>
        <dbReference type="Proteomes" id="UP000319068"/>
    </source>
</evidence>
<keyword evidence="2" id="KW-1133">Transmembrane helix</keyword>
<reference evidence="6 7" key="1">
    <citation type="submission" date="2019-07" db="EMBL/GenBank/DDBJ databases">
        <title>Complete Genome Sequence and Methylome Analysis of Arthrobacter luteus NEB113.</title>
        <authorList>
            <person name="Fomenkov A."/>
            <person name="Anton B.P."/>
            <person name="Vincze T."/>
            <person name="Roberts R.J."/>
        </authorList>
    </citation>
    <scope>NUCLEOTIDE SEQUENCE [LARGE SCALE GENOMIC DNA]</scope>
    <source>
        <strain evidence="6 7">NEB113</strain>
    </source>
</reference>
<evidence type="ECO:0000259" key="4">
    <source>
        <dbReference type="Pfam" id="PF20597"/>
    </source>
</evidence>
<name>A0AAV5PBD4_CELCE</name>
<evidence type="ECO:0000313" key="6">
    <source>
        <dbReference type="EMBL" id="QDP75819.1"/>
    </source>
</evidence>
<accession>A0AAV5PBD4</accession>
<evidence type="ECO:0000256" key="1">
    <source>
        <dbReference type="SAM" id="MobiDB-lite"/>
    </source>
</evidence>
<evidence type="ECO:0000256" key="2">
    <source>
        <dbReference type="SAM" id="Phobius"/>
    </source>
</evidence>
<keyword evidence="2" id="KW-0472">Membrane</keyword>
<proteinExistence type="predicted"/>
<feature type="transmembrane region" description="Helical" evidence="2">
    <location>
        <begin position="420"/>
        <end position="442"/>
    </location>
</feature>
<feature type="region of interest" description="Disordered" evidence="1">
    <location>
        <begin position="338"/>
        <end position="416"/>
    </location>
</feature>
<dbReference type="InterPro" id="IPR026588">
    <property type="entry name" value="Choice_anch_A"/>
</dbReference>
<dbReference type="Proteomes" id="UP001165168">
    <property type="component" value="Unassembled WGS sequence"/>
</dbReference>
<dbReference type="RefSeq" id="WP_137280558.1">
    <property type="nucleotide sequence ID" value="NZ_BSTG01000004.1"/>
</dbReference>
<sequence length="448" mass="43769">MRLHPARPRGIPLIALTTLALSVGFVAPASATPAVGADDVCSADATTRSVGVYELTAVEDAGVGIWAGGGLTVATATELEGRVVVGGDADLAGAGSLNVGTAGGGGSAITPAGGTDMLVVGGDLATARNTQVGFHASRGGNVVVGGTITGSAPSTESANALGTHGSVRQGVGRDAALAPYDELPALVAGIAADATDGAEQVAPENGVLTVEAGARYALTAEGAASLRELHVTGTGPVLLSVSGSTVRIPSLQYVAYGGVRLYQATQYLSSHFLWAFPDATQVALGTNDQFPGTIVVPRADATLTVSTSTNGRVLANGAVAYTGGAGIEHHNYPFAGPCEPVPVAAEPEPTPETPTPGGTETTTPPTTTETPGAEVPGEPAAESTPAPQATPVASTDPTPSAAPSSESTPGGGLASTGSSVVVLAVVAALLLAGGATLLVVVARRRAAG</sequence>
<keyword evidence="7" id="KW-1185">Reference proteome</keyword>
<evidence type="ECO:0000313" key="5">
    <source>
        <dbReference type="EMBL" id="GLY58590.1"/>
    </source>
</evidence>
<feature type="compositionally biased region" description="Low complexity" evidence="1">
    <location>
        <begin position="355"/>
        <end position="382"/>
    </location>
</feature>
<evidence type="ECO:0000313" key="8">
    <source>
        <dbReference type="Proteomes" id="UP001165168"/>
    </source>
</evidence>
<gene>
    <name evidence="5" type="ORF">Ccel01_31920</name>
    <name evidence="6" type="ORF">FOG94_12440</name>
</gene>
<feature type="chain" id="PRO_5043495716" evidence="3">
    <location>
        <begin position="32"/>
        <end position="448"/>
    </location>
</feature>
<dbReference type="Proteomes" id="UP000319068">
    <property type="component" value="Chromosome"/>
</dbReference>
<dbReference type="EMBL" id="BSTG01000004">
    <property type="protein sequence ID" value="GLY58590.1"/>
    <property type="molecule type" value="Genomic_DNA"/>
</dbReference>
<feature type="domain" description="Choice-of-anchor A" evidence="4">
    <location>
        <begin position="74"/>
        <end position="326"/>
    </location>
</feature>
<dbReference type="EMBL" id="CP041694">
    <property type="protein sequence ID" value="QDP75819.1"/>
    <property type="molecule type" value="Genomic_DNA"/>
</dbReference>
<feature type="compositionally biased region" description="Low complexity" evidence="1">
    <location>
        <begin position="389"/>
        <end position="408"/>
    </location>
</feature>
<dbReference type="AlphaFoldDB" id="A0AAV5PBD4"/>
<evidence type="ECO:0000256" key="3">
    <source>
        <dbReference type="SAM" id="SignalP"/>
    </source>
</evidence>